<gene>
    <name evidence="1" type="ORF">SAMN06893096_103161</name>
</gene>
<accession>A0A239DGW6</accession>
<protein>
    <submittedName>
        <fullName evidence="1">Uncharacterized protein</fullName>
    </submittedName>
</protein>
<dbReference type="AlphaFoldDB" id="A0A239DGW6"/>
<dbReference type="EMBL" id="FZOO01000003">
    <property type="protein sequence ID" value="SNS31058.1"/>
    <property type="molecule type" value="Genomic_DNA"/>
</dbReference>
<dbReference type="Proteomes" id="UP000198373">
    <property type="component" value="Unassembled WGS sequence"/>
</dbReference>
<sequence>MCDVDVSHAEAVVSARPVGGGSYLNLSDLFVDVNLPPYVQDQLREHAII</sequence>
<reference evidence="2" key="1">
    <citation type="submission" date="2017-06" db="EMBL/GenBank/DDBJ databases">
        <authorList>
            <person name="Varghese N."/>
            <person name="Submissions S."/>
        </authorList>
    </citation>
    <scope>NUCLEOTIDE SEQUENCE [LARGE SCALE GENOMIC DNA]</scope>
    <source>
        <strain evidence="2">DSM 46839</strain>
    </source>
</reference>
<organism evidence="1 2">
    <name type="scientific">Geodermatophilus pulveris</name>
    <dbReference type="NCBI Taxonomy" id="1564159"/>
    <lineage>
        <taxon>Bacteria</taxon>
        <taxon>Bacillati</taxon>
        <taxon>Actinomycetota</taxon>
        <taxon>Actinomycetes</taxon>
        <taxon>Geodermatophilales</taxon>
        <taxon>Geodermatophilaceae</taxon>
        <taxon>Geodermatophilus</taxon>
    </lineage>
</organism>
<dbReference type="RefSeq" id="WP_179224289.1">
    <property type="nucleotide sequence ID" value="NZ_FZOO01000003.1"/>
</dbReference>
<proteinExistence type="predicted"/>
<evidence type="ECO:0000313" key="2">
    <source>
        <dbReference type="Proteomes" id="UP000198373"/>
    </source>
</evidence>
<keyword evidence="2" id="KW-1185">Reference proteome</keyword>
<name>A0A239DGW6_9ACTN</name>
<evidence type="ECO:0000313" key="1">
    <source>
        <dbReference type="EMBL" id="SNS31058.1"/>
    </source>
</evidence>